<evidence type="ECO:0000259" key="1">
    <source>
        <dbReference type="Pfam" id="PF08533"/>
    </source>
</evidence>
<name>W1YSE8_9ZZZZ</name>
<feature type="domain" description="Beta-galactosidase C-terminal" evidence="1">
    <location>
        <begin position="2"/>
        <end position="25"/>
    </location>
</feature>
<accession>W1YSE8</accession>
<dbReference type="InterPro" id="IPR013739">
    <property type="entry name" value="Beta_galactosidase_C"/>
</dbReference>
<feature type="non-terminal residue" evidence="2">
    <location>
        <position position="1"/>
    </location>
</feature>
<sequence>AYTDLLSGTSEQGEVEVEPYGVRVYAV</sequence>
<dbReference type="GO" id="GO:0006012">
    <property type="term" value="P:galactose metabolic process"/>
    <property type="evidence" value="ECO:0007669"/>
    <property type="project" value="InterPro"/>
</dbReference>
<organism evidence="2">
    <name type="scientific">human gut metagenome</name>
    <dbReference type="NCBI Taxonomy" id="408170"/>
    <lineage>
        <taxon>unclassified sequences</taxon>
        <taxon>metagenomes</taxon>
        <taxon>organismal metagenomes</taxon>
    </lineage>
</organism>
<dbReference type="Pfam" id="PF08533">
    <property type="entry name" value="Glyco_hydro_42C"/>
    <property type="match status" value="1"/>
</dbReference>
<gene>
    <name evidence="2" type="ORF">Q604_UNBC01328G0002</name>
</gene>
<comment type="caution">
    <text evidence="2">The sequence shown here is derived from an EMBL/GenBank/DDBJ whole genome shotgun (WGS) entry which is preliminary data.</text>
</comment>
<dbReference type="EMBL" id="AZMM01001328">
    <property type="protein sequence ID" value="ETJ44675.1"/>
    <property type="molecule type" value="Genomic_DNA"/>
</dbReference>
<reference evidence="2" key="1">
    <citation type="submission" date="2013-12" db="EMBL/GenBank/DDBJ databases">
        <title>A Varibaculum cambriense genome reconstructed from a premature infant gut community with otherwise low bacterial novelty that shifts toward anaerobic metabolism during the third week of life.</title>
        <authorList>
            <person name="Brown C.T."/>
            <person name="Sharon I."/>
            <person name="Thomas B.C."/>
            <person name="Castelle C.J."/>
            <person name="Morowitz M.J."/>
            <person name="Banfield J.F."/>
        </authorList>
    </citation>
    <scope>NUCLEOTIDE SEQUENCE</scope>
</reference>
<protein>
    <recommendedName>
        <fullName evidence="1">Beta-galactosidase C-terminal domain-containing protein</fullName>
    </recommendedName>
</protein>
<evidence type="ECO:0000313" key="2">
    <source>
        <dbReference type="EMBL" id="ETJ44675.1"/>
    </source>
</evidence>
<proteinExistence type="predicted"/>
<dbReference type="AlphaFoldDB" id="W1YSE8"/>
<dbReference type="Gene3D" id="2.60.40.1180">
    <property type="entry name" value="Golgi alpha-mannosidase II"/>
    <property type="match status" value="1"/>
</dbReference>
<dbReference type="GO" id="GO:0004565">
    <property type="term" value="F:beta-galactosidase activity"/>
    <property type="evidence" value="ECO:0007669"/>
    <property type="project" value="InterPro"/>
</dbReference>
<dbReference type="InterPro" id="IPR013780">
    <property type="entry name" value="Glyco_hydro_b"/>
</dbReference>